<reference evidence="5" key="1">
    <citation type="journal article" date="2019" name="Int. J. Syst. Evol. Microbiol.">
        <title>The Global Catalogue of Microorganisms (GCM) 10K type strain sequencing project: providing services to taxonomists for standard genome sequencing and annotation.</title>
        <authorList>
            <consortium name="The Broad Institute Genomics Platform"/>
            <consortium name="The Broad Institute Genome Sequencing Center for Infectious Disease"/>
            <person name="Wu L."/>
            <person name="Ma J."/>
        </authorList>
    </citation>
    <scope>NUCLEOTIDE SEQUENCE [LARGE SCALE GENOMIC DNA]</scope>
    <source>
        <strain evidence="5">JCM 9092</strain>
    </source>
</reference>
<name>A0ABP6N915_9ACTN</name>
<dbReference type="InterPro" id="IPR018929">
    <property type="entry name" value="DUF2510"/>
</dbReference>
<dbReference type="Pfam" id="PF10708">
    <property type="entry name" value="DUF2510"/>
    <property type="match status" value="1"/>
</dbReference>
<dbReference type="RefSeq" id="WP_344528137.1">
    <property type="nucleotide sequence ID" value="NZ_BAAAUG010000158.1"/>
</dbReference>
<feature type="region of interest" description="Disordered" evidence="1">
    <location>
        <begin position="1"/>
        <end position="68"/>
    </location>
</feature>
<evidence type="ECO:0000313" key="4">
    <source>
        <dbReference type="EMBL" id="GAA3140104.1"/>
    </source>
</evidence>
<protein>
    <submittedName>
        <fullName evidence="4">DUF2510 domain-containing protein</fullName>
    </submittedName>
</protein>
<dbReference type="Proteomes" id="UP001501637">
    <property type="component" value="Unassembled WGS sequence"/>
</dbReference>
<feature type="region of interest" description="Disordered" evidence="1">
    <location>
        <begin position="94"/>
        <end position="164"/>
    </location>
</feature>
<proteinExistence type="predicted"/>
<keyword evidence="2" id="KW-0812">Transmembrane</keyword>
<feature type="transmembrane region" description="Helical" evidence="2">
    <location>
        <begin position="72"/>
        <end position="93"/>
    </location>
</feature>
<organism evidence="4 5">
    <name type="scientific">Streptomyces rectiviolaceus</name>
    <dbReference type="NCBI Taxonomy" id="332591"/>
    <lineage>
        <taxon>Bacteria</taxon>
        <taxon>Bacillati</taxon>
        <taxon>Actinomycetota</taxon>
        <taxon>Actinomycetes</taxon>
        <taxon>Kitasatosporales</taxon>
        <taxon>Streptomycetaceae</taxon>
        <taxon>Streptomyces</taxon>
    </lineage>
</organism>
<evidence type="ECO:0000256" key="2">
    <source>
        <dbReference type="SAM" id="Phobius"/>
    </source>
</evidence>
<feature type="domain" description="DUF2510" evidence="3">
    <location>
        <begin position="7"/>
        <end position="39"/>
    </location>
</feature>
<evidence type="ECO:0000259" key="3">
    <source>
        <dbReference type="Pfam" id="PF10708"/>
    </source>
</evidence>
<gene>
    <name evidence="4" type="ORF">GCM10010449_70180</name>
</gene>
<keyword evidence="5" id="KW-1185">Reference proteome</keyword>
<accession>A0ABP6N915</accession>
<sequence length="320" mass="32807">MSMSPPPGWYTDPSAPPAQPVERWWDGSAWTEHRRAPEAFPTGQAQPGFGPPQAQTQVQPQPGASGGGRAKVVALATAGVVLVASIVTGVVLLGKDDGDPRSGPPAPTTSEPVDTPTPTSPTPTTSAPDPDPSTLVDQLNGITIPVPGGWEKADSTVGGDPTVRTPDVYDCPGEGSLCRHGTVYSRTATATDERSPKALALGDIKEAADRAYDEDKVGMQPFGGIARHEKVKEGTVAVAGRSGYLVRWRVRTEKGPGGYVQSLAFPSSVGSEAMVIVRFAIDAGDEAPPLSDMDKITKGILPVGGGATGGGVGNSVGATP</sequence>
<feature type="compositionally biased region" description="Low complexity" evidence="1">
    <location>
        <begin position="108"/>
        <end position="134"/>
    </location>
</feature>
<comment type="caution">
    <text evidence="4">The sequence shown here is derived from an EMBL/GenBank/DDBJ whole genome shotgun (WGS) entry which is preliminary data.</text>
</comment>
<keyword evidence="2" id="KW-0472">Membrane</keyword>
<keyword evidence="2" id="KW-1133">Transmembrane helix</keyword>
<feature type="compositionally biased region" description="Low complexity" evidence="1">
    <location>
        <begin position="40"/>
        <end position="62"/>
    </location>
</feature>
<feature type="compositionally biased region" description="Pro residues" evidence="1">
    <location>
        <begin position="1"/>
        <end position="19"/>
    </location>
</feature>
<evidence type="ECO:0000256" key="1">
    <source>
        <dbReference type="SAM" id="MobiDB-lite"/>
    </source>
</evidence>
<evidence type="ECO:0000313" key="5">
    <source>
        <dbReference type="Proteomes" id="UP001501637"/>
    </source>
</evidence>
<dbReference type="EMBL" id="BAAAUG010000158">
    <property type="protein sequence ID" value="GAA3140104.1"/>
    <property type="molecule type" value="Genomic_DNA"/>
</dbReference>